<evidence type="ECO:0000256" key="2">
    <source>
        <dbReference type="ARBA" id="ARBA00022475"/>
    </source>
</evidence>
<evidence type="ECO:0000259" key="17">
    <source>
        <dbReference type="Pfam" id="PF02932"/>
    </source>
</evidence>
<evidence type="ECO:0000256" key="8">
    <source>
        <dbReference type="ARBA" id="ARBA00023157"/>
    </source>
</evidence>
<protein>
    <submittedName>
        <fullName evidence="20">Neur_chan_LBD domain-containing protein</fullName>
    </submittedName>
</protein>
<dbReference type="OrthoDB" id="5975154at2759"/>
<dbReference type="OMA" id="DIMATSE"/>
<reference evidence="18 19" key="2">
    <citation type="submission" date="2018-11" db="EMBL/GenBank/DDBJ databases">
        <authorList>
            <consortium name="Pathogen Informatics"/>
        </authorList>
    </citation>
    <scope>NUCLEOTIDE SEQUENCE [LARGE SCALE GENOMIC DNA]</scope>
</reference>
<evidence type="ECO:0000256" key="13">
    <source>
        <dbReference type="ARBA" id="ARBA00023303"/>
    </source>
</evidence>
<dbReference type="InterPro" id="IPR006202">
    <property type="entry name" value="Neur_chan_lig-bd"/>
</dbReference>
<gene>
    <name evidence="18" type="ORF">TCLT_LOCUS4501</name>
</gene>
<dbReference type="PRINTS" id="PR00254">
    <property type="entry name" value="NICOTINICR"/>
</dbReference>
<keyword evidence="8" id="KW-1015">Disulfide bond</keyword>
<dbReference type="Pfam" id="PF02931">
    <property type="entry name" value="Neur_chan_LBD"/>
    <property type="match status" value="1"/>
</dbReference>
<organism evidence="20">
    <name type="scientific">Thelazia callipaeda</name>
    <name type="common">Oriental eyeworm</name>
    <name type="synonym">Parasitic nematode</name>
    <dbReference type="NCBI Taxonomy" id="103827"/>
    <lineage>
        <taxon>Eukaryota</taxon>
        <taxon>Metazoa</taxon>
        <taxon>Ecdysozoa</taxon>
        <taxon>Nematoda</taxon>
        <taxon>Chromadorea</taxon>
        <taxon>Rhabditida</taxon>
        <taxon>Spirurina</taxon>
        <taxon>Spiruromorpha</taxon>
        <taxon>Thelazioidea</taxon>
        <taxon>Thelaziidae</taxon>
        <taxon>Thelazia</taxon>
    </lineage>
</organism>
<dbReference type="Proteomes" id="UP000276776">
    <property type="component" value="Unassembled WGS sequence"/>
</dbReference>
<evidence type="ECO:0000256" key="7">
    <source>
        <dbReference type="ARBA" id="ARBA00023136"/>
    </source>
</evidence>
<evidence type="ECO:0000256" key="3">
    <source>
        <dbReference type="ARBA" id="ARBA00022692"/>
    </source>
</evidence>
<evidence type="ECO:0000313" key="20">
    <source>
        <dbReference type="WBParaSite" id="TCLT_0000451201-mRNA-1"/>
    </source>
</evidence>
<dbReference type="FunFam" id="1.20.58.390:FF:000073">
    <property type="entry name" value="Neuronal acetylcholine receptor subunit alpha-9-II"/>
    <property type="match status" value="1"/>
</dbReference>
<evidence type="ECO:0000256" key="11">
    <source>
        <dbReference type="ARBA" id="ARBA00023257"/>
    </source>
</evidence>
<evidence type="ECO:0000256" key="10">
    <source>
        <dbReference type="ARBA" id="ARBA00023180"/>
    </source>
</evidence>
<dbReference type="NCBIfam" id="TIGR00860">
    <property type="entry name" value="LIC"/>
    <property type="match status" value="1"/>
</dbReference>
<proteinExistence type="inferred from homology"/>
<evidence type="ECO:0000256" key="1">
    <source>
        <dbReference type="ARBA" id="ARBA00022448"/>
    </source>
</evidence>
<dbReference type="Gene3D" id="2.70.170.10">
    <property type="entry name" value="Neurotransmitter-gated ion-channel ligand-binding domain"/>
    <property type="match status" value="1"/>
</dbReference>
<dbReference type="PROSITE" id="PS00236">
    <property type="entry name" value="NEUROTR_ION_CHANNEL"/>
    <property type="match status" value="1"/>
</dbReference>
<keyword evidence="5" id="KW-0770">Synapse</keyword>
<keyword evidence="3 15" id="KW-0812">Transmembrane</keyword>
<evidence type="ECO:0000313" key="18">
    <source>
        <dbReference type="EMBL" id="VDN01622.1"/>
    </source>
</evidence>
<dbReference type="InterPro" id="IPR036734">
    <property type="entry name" value="Neur_chan_lig-bd_sf"/>
</dbReference>
<dbReference type="InterPro" id="IPR036719">
    <property type="entry name" value="Neuro-gated_channel_TM_sf"/>
</dbReference>
<dbReference type="FunFam" id="2.70.170.10:FF:000005">
    <property type="entry name" value="Neuronal nicotinic acetylcholine receptor alpha4 subunit"/>
    <property type="match status" value="1"/>
</dbReference>
<evidence type="ECO:0000313" key="19">
    <source>
        <dbReference type="Proteomes" id="UP000276776"/>
    </source>
</evidence>
<keyword evidence="4 15" id="KW-1133">Transmembrane helix</keyword>
<reference evidence="20" key="1">
    <citation type="submission" date="2016-04" db="UniProtKB">
        <authorList>
            <consortium name="WormBaseParasite"/>
        </authorList>
    </citation>
    <scope>IDENTIFICATION</scope>
</reference>
<dbReference type="GO" id="GO:0004888">
    <property type="term" value="F:transmembrane signaling receptor activity"/>
    <property type="evidence" value="ECO:0007669"/>
    <property type="project" value="InterPro"/>
</dbReference>
<evidence type="ECO:0000256" key="6">
    <source>
        <dbReference type="ARBA" id="ARBA00023065"/>
    </source>
</evidence>
<feature type="transmembrane region" description="Helical" evidence="15">
    <location>
        <begin position="279"/>
        <end position="297"/>
    </location>
</feature>
<keyword evidence="12" id="KW-1071">Ligand-gated ion channel</keyword>
<evidence type="ECO:0000259" key="16">
    <source>
        <dbReference type="Pfam" id="PF02931"/>
    </source>
</evidence>
<keyword evidence="19" id="KW-1185">Reference proteome</keyword>
<evidence type="ECO:0000256" key="4">
    <source>
        <dbReference type="ARBA" id="ARBA00022989"/>
    </source>
</evidence>
<dbReference type="SUPFAM" id="SSF90112">
    <property type="entry name" value="Neurotransmitter-gated ion-channel transmembrane pore"/>
    <property type="match status" value="1"/>
</dbReference>
<comment type="subcellular location">
    <subcellularLocation>
        <location evidence="14">Postsynaptic cell membrane</location>
        <topology evidence="14">Multi-pass membrane protein</topology>
    </subcellularLocation>
</comment>
<dbReference type="InterPro" id="IPR002394">
    <property type="entry name" value="Nicotinic_acetylcholine_rcpt"/>
</dbReference>
<dbReference type="EMBL" id="UYYF01004291">
    <property type="protein sequence ID" value="VDN01622.1"/>
    <property type="molecule type" value="Genomic_DNA"/>
</dbReference>
<feature type="domain" description="Neurotransmitter-gated ion-channel ligand-binding" evidence="16">
    <location>
        <begin position="32"/>
        <end position="247"/>
    </location>
</feature>
<dbReference type="PANTHER" id="PTHR18945">
    <property type="entry name" value="NEUROTRANSMITTER GATED ION CHANNEL"/>
    <property type="match status" value="1"/>
</dbReference>
<feature type="transmembrane region" description="Helical" evidence="15">
    <location>
        <begin position="249"/>
        <end position="272"/>
    </location>
</feature>
<evidence type="ECO:0000256" key="5">
    <source>
        <dbReference type="ARBA" id="ARBA00023018"/>
    </source>
</evidence>
<evidence type="ECO:0000256" key="14">
    <source>
        <dbReference type="ARBA" id="ARBA00034104"/>
    </source>
</evidence>
<keyword evidence="11" id="KW-0628">Postsynaptic cell membrane</keyword>
<keyword evidence="2" id="KW-1003">Cell membrane</keyword>
<dbReference type="PRINTS" id="PR00252">
    <property type="entry name" value="NRIONCHANNEL"/>
</dbReference>
<feature type="transmembrane region" description="Helical" evidence="15">
    <location>
        <begin position="309"/>
        <end position="332"/>
    </location>
</feature>
<accession>A0A0N5CW06</accession>
<dbReference type="WBParaSite" id="TCLT_0000451201-mRNA-1">
    <property type="protein sequence ID" value="TCLT_0000451201-mRNA-1"/>
    <property type="gene ID" value="TCLT_0000451201"/>
</dbReference>
<dbReference type="InterPro" id="IPR018000">
    <property type="entry name" value="Neurotransmitter_ion_chnl_CS"/>
</dbReference>
<dbReference type="GO" id="GO:0022848">
    <property type="term" value="F:acetylcholine-gated monoatomic cation-selective channel activity"/>
    <property type="evidence" value="ECO:0007669"/>
    <property type="project" value="InterPro"/>
</dbReference>
<dbReference type="GO" id="GO:0045211">
    <property type="term" value="C:postsynaptic membrane"/>
    <property type="evidence" value="ECO:0007669"/>
    <property type="project" value="UniProtKB-SubCell"/>
</dbReference>
<dbReference type="Pfam" id="PF02932">
    <property type="entry name" value="Neur_chan_memb"/>
    <property type="match status" value="1"/>
</dbReference>
<keyword evidence="10" id="KW-0325">Glycoprotein</keyword>
<dbReference type="Gene3D" id="1.20.58.390">
    <property type="entry name" value="Neurotransmitter-gated ion-channel transmembrane domain"/>
    <property type="match status" value="1"/>
</dbReference>
<evidence type="ECO:0000256" key="12">
    <source>
        <dbReference type="ARBA" id="ARBA00023286"/>
    </source>
</evidence>
<keyword evidence="7 15" id="KW-0472">Membrane</keyword>
<comment type="similarity">
    <text evidence="15">Belongs to the ligand-gated ion channel (TC 1.A.9) family.</text>
</comment>
<dbReference type="CDD" id="cd18997">
    <property type="entry name" value="LGIC_ECD_nAChR"/>
    <property type="match status" value="1"/>
</dbReference>
<name>A0A0N5CW06_THECL</name>
<feature type="domain" description="Neurotransmitter-gated ion-channel transmembrane" evidence="17">
    <location>
        <begin position="254"/>
        <end position="409"/>
    </location>
</feature>
<sequence>MYFIFFIIVRIADAVGSEQLRHEGAFKQTTDEQRLLHYLLKEYEKAVRPVRNASNTVVVKLGLTMTNIFDMDEKNQVLTMNVWLEQASTTISLIQEWKDELLVWDPEQFDGIKSIRVPCNLIWLPDIVLYNNADDYTNNYVPSRAMLFYDGTVFWPPLTQLRSTCKIDVTYFPFDSQQCGLKFGSWSYDGLQVDIINRSQNIDLSNYGESGEFDLIRVFQKRRTVKYTCCPEHYPDLTFYIYVRRKTLYYLYNIVFPCSMMSILTLLVFLLPPDSGEKIALGITVLLAFLVFVIAIAEKMPETSDSVPLIGIYLTVVMLMTSISVVMTVVVLNFHHRGRFNQPVPEWIRVIVLKKLRNYLNMKLEYSSNKNNKLLMPNGQIRSLSSQKTTRENFLALLVSNNNHHHNHNYDDDDDLNHRQFAISYDVF</sequence>
<keyword evidence="1 15" id="KW-0813">Transport</keyword>
<keyword evidence="6 15" id="KW-0406">Ion transport</keyword>
<dbReference type="CDD" id="cd19051">
    <property type="entry name" value="LGIC_TM_cation"/>
    <property type="match status" value="1"/>
</dbReference>
<dbReference type="SUPFAM" id="SSF63712">
    <property type="entry name" value="Nicotinic receptor ligand binding domain-like"/>
    <property type="match status" value="1"/>
</dbReference>
<comment type="caution">
    <text evidence="15">Lacks conserved residue(s) required for the propagation of feature annotation.</text>
</comment>
<dbReference type="InterPro" id="IPR006201">
    <property type="entry name" value="Neur_channel"/>
</dbReference>
<evidence type="ECO:0000256" key="15">
    <source>
        <dbReference type="RuleBase" id="RU000687"/>
    </source>
</evidence>
<keyword evidence="9" id="KW-0675">Receptor</keyword>
<dbReference type="AlphaFoldDB" id="A0A0N5CW06"/>
<dbReference type="InterPro" id="IPR038050">
    <property type="entry name" value="Neuro_actylchol_rec"/>
</dbReference>
<dbReference type="InterPro" id="IPR006029">
    <property type="entry name" value="Neurotrans-gated_channel_TM"/>
</dbReference>
<dbReference type="STRING" id="103827.A0A0N5CW06"/>
<keyword evidence="13 15" id="KW-0407">Ion channel</keyword>
<evidence type="ECO:0000256" key="9">
    <source>
        <dbReference type="ARBA" id="ARBA00023170"/>
    </source>
</evidence>